<reference evidence="2" key="1">
    <citation type="journal article" date="2014" name="PLoS ONE">
        <title>Transcriptome-Based Identification of ABC Transporters in the Western Tarnished Plant Bug Lygus hesperus.</title>
        <authorList>
            <person name="Hull J.J."/>
            <person name="Chaney K."/>
            <person name="Geib S.M."/>
            <person name="Fabrick J.A."/>
            <person name="Brent C.S."/>
            <person name="Walsh D."/>
            <person name="Lavine L.C."/>
        </authorList>
    </citation>
    <scope>NUCLEOTIDE SEQUENCE</scope>
</reference>
<dbReference type="AlphaFoldDB" id="A0A0A9Y2G5"/>
<evidence type="ECO:0000256" key="1">
    <source>
        <dbReference type="SAM" id="SignalP"/>
    </source>
</evidence>
<name>A0A0A9Y2G5_LYGHE</name>
<reference evidence="2" key="2">
    <citation type="submission" date="2014-07" db="EMBL/GenBank/DDBJ databases">
        <authorList>
            <person name="Hull J."/>
        </authorList>
    </citation>
    <scope>NUCLEOTIDE SEQUENCE</scope>
</reference>
<feature type="chain" id="PRO_5015033929" evidence="1">
    <location>
        <begin position="20"/>
        <end position="194"/>
    </location>
</feature>
<dbReference type="EMBL" id="GBRD01012372">
    <property type="protein sequence ID" value="JAG53452.1"/>
    <property type="molecule type" value="Transcribed_RNA"/>
</dbReference>
<organism evidence="2">
    <name type="scientific">Lygus hesperus</name>
    <name type="common">Western plant bug</name>
    <dbReference type="NCBI Taxonomy" id="30085"/>
    <lineage>
        <taxon>Eukaryota</taxon>
        <taxon>Metazoa</taxon>
        <taxon>Ecdysozoa</taxon>
        <taxon>Arthropoda</taxon>
        <taxon>Hexapoda</taxon>
        <taxon>Insecta</taxon>
        <taxon>Pterygota</taxon>
        <taxon>Neoptera</taxon>
        <taxon>Paraneoptera</taxon>
        <taxon>Hemiptera</taxon>
        <taxon>Heteroptera</taxon>
        <taxon>Panheteroptera</taxon>
        <taxon>Cimicomorpha</taxon>
        <taxon>Miridae</taxon>
        <taxon>Mirini</taxon>
        <taxon>Lygus</taxon>
    </lineage>
</organism>
<gene>
    <name evidence="2" type="primary">bioF_6</name>
    <name evidence="2" type="ORF">CM83_26747</name>
</gene>
<dbReference type="EMBL" id="GBHO01019904">
    <property type="protein sequence ID" value="JAG23700.1"/>
    <property type="molecule type" value="Transcribed_RNA"/>
</dbReference>
<feature type="signal peptide" evidence="1">
    <location>
        <begin position="1"/>
        <end position="19"/>
    </location>
</feature>
<sequence length="194" mass="22414">MKWSALVLVVYLGLPFCLSLVKRIRPQEYLAIQSSCEKWFVIFINSWCWNTLLIDDFVFRLRSLLYNLEGVANIGVIDGMADAGFYNLFGYGSMQFVQLIDPPCSNVALLKNPNVRNLLPYFDPQKITKELISLVGVYEQDGCKLQKFAVQEKIDTSAILDSCHFWVVFETSKIDQSSYDRCHNDFMQLARHFE</sequence>
<proteinExistence type="predicted"/>
<evidence type="ECO:0000313" key="3">
    <source>
        <dbReference type="EMBL" id="JAG53452.1"/>
    </source>
</evidence>
<evidence type="ECO:0000313" key="2">
    <source>
        <dbReference type="EMBL" id="JAG23700.1"/>
    </source>
</evidence>
<keyword evidence="1" id="KW-0732">Signal</keyword>
<reference evidence="3" key="3">
    <citation type="submission" date="2014-09" db="EMBL/GenBank/DDBJ databases">
        <authorList>
            <person name="Magalhaes I.L.F."/>
            <person name="Oliveira U."/>
            <person name="Santos F.R."/>
            <person name="Vidigal T.H.D.A."/>
            <person name="Brescovit A.D."/>
            <person name="Santos A.J."/>
        </authorList>
    </citation>
    <scope>NUCLEOTIDE SEQUENCE</scope>
</reference>
<accession>A0A0A9Y2G5</accession>
<protein>
    <submittedName>
        <fullName evidence="2">8-amino-7-oxononanoate synthase</fullName>
    </submittedName>
</protein>